<accession>A0ABV2K0V1</accession>
<dbReference type="Proteomes" id="UP001549184">
    <property type="component" value="Unassembled WGS sequence"/>
</dbReference>
<dbReference type="RefSeq" id="WP_354016044.1">
    <property type="nucleotide sequence ID" value="NZ_JBEPMU010000008.1"/>
</dbReference>
<reference evidence="1 2" key="1">
    <citation type="submission" date="2024-06" db="EMBL/GenBank/DDBJ databases">
        <title>Sorghum-associated microbial communities from plants grown in Nebraska, USA.</title>
        <authorList>
            <person name="Schachtman D."/>
        </authorList>
    </citation>
    <scope>NUCLEOTIDE SEQUENCE [LARGE SCALE GENOMIC DNA]</scope>
    <source>
        <strain evidence="1 2">1073</strain>
    </source>
</reference>
<evidence type="ECO:0000313" key="1">
    <source>
        <dbReference type="EMBL" id="MET3654703.1"/>
    </source>
</evidence>
<dbReference type="EMBL" id="JBEPMU010000008">
    <property type="protein sequence ID" value="MET3654703.1"/>
    <property type="molecule type" value="Genomic_DNA"/>
</dbReference>
<keyword evidence="2" id="KW-1185">Reference proteome</keyword>
<evidence type="ECO:0000313" key="2">
    <source>
        <dbReference type="Proteomes" id="UP001549184"/>
    </source>
</evidence>
<protein>
    <submittedName>
        <fullName evidence="1">Uncharacterized protein</fullName>
    </submittedName>
</protein>
<sequence>MITRRALLARYGNNRNIAALARVSESAVRCWPLDQAIPSDKQMIFAFFIDPAYWQNTLAHYSHLFFPFRGIRDGRIDPRFLPHPPLGS</sequence>
<gene>
    <name evidence="1" type="ORF">ABIC75_004451</name>
</gene>
<comment type="caution">
    <text evidence="1">The sequence shown here is derived from an EMBL/GenBank/DDBJ whole genome shotgun (WGS) entry which is preliminary data.</text>
</comment>
<proteinExistence type="predicted"/>
<organism evidence="1 2">
    <name type="scientific">Dyella japonica</name>
    <dbReference type="NCBI Taxonomy" id="231455"/>
    <lineage>
        <taxon>Bacteria</taxon>
        <taxon>Pseudomonadati</taxon>
        <taxon>Pseudomonadota</taxon>
        <taxon>Gammaproteobacteria</taxon>
        <taxon>Lysobacterales</taxon>
        <taxon>Rhodanobacteraceae</taxon>
        <taxon>Dyella</taxon>
    </lineage>
</organism>
<name>A0ABV2K0V1_9GAMM</name>